<dbReference type="AlphaFoldDB" id="A0A6P2ZKH5"/>
<evidence type="ECO:0000313" key="2">
    <source>
        <dbReference type="Proteomes" id="UP000494182"/>
    </source>
</evidence>
<gene>
    <name evidence="1" type="ORF">BCO71171_04245</name>
</gene>
<dbReference type="Pfam" id="PF13489">
    <property type="entry name" value="Methyltransf_23"/>
    <property type="match status" value="1"/>
</dbReference>
<evidence type="ECO:0000313" key="1">
    <source>
        <dbReference type="EMBL" id="VWD35431.1"/>
    </source>
</evidence>
<name>A0A6P2ZKH5_9BURK</name>
<reference evidence="1 2" key="1">
    <citation type="submission" date="2019-09" db="EMBL/GenBank/DDBJ databases">
        <authorList>
            <person name="Depoorter E."/>
        </authorList>
    </citation>
    <scope>NUCLEOTIDE SEQUENCE [LARGE SCALE GENOMIC DNA]</scope>
    <source>
        <strain evidence="1">R-71171</strain>
    </source>
</reference>
<dbReference type="EMBL" id="CABVQT010000011">
    <property type="protein sequence ID" value="VWD35431.1"/>
    <property type="molecule type" value="Genomic_DNA"/>
</dbReference>
<dbReference type="InterPro" id="IPR029063">
    <property type="entry name" value="SAM-dependent_MTases_sf"/>
</dbReference>
<organism evidence="1 2">
    <name type="scientific">Burkholderia contaminans</name>
    <dbReference type="NCBI Taxonomy" id="488447"/>
    <lineage>
        <taxon>Bacteria</taxon>
        <taxon>Pseudomonadati</taxon>
        <taxon>Pseudomonadota</taxon>
        <taxon>Betaproteobacteria</taxon>
        <taxon>Burkholderiales</taxon>
        <taxon>Burkholderiaceae</taxon>
        <taxon>Burkholderia</taxon>
        <taxon>Burkholderia cepacia complex</taxon>
    </lineage>
</organism>
<protein>
    <recommendedName>
        <fullName evidence="3">Class I SAM-dependent methyltransferase</fullName>
    </recommendedName>
</protein>
<dbReference type="Gene3D" id="3.40.50.150">
    <property type="entry name" value="Vaccinia Virus protein VP39"/>
    <property type="match status" value="1"/>
</dbReference>
<dbReference type="Proteomes" id="UP000494182">
    <property type="component" value="Unassembled WGS sequence"/>
</dbReference>
<proteinExistence type="predicted"/>
<accession>A0A6P2ZKH5</accession>
<sequence>MTSSRLPGMNDPISECGCDPADAGKQAARALPRASRPRIATHCVCCGGADIQSSPAILMPFVAHRAFGWYPVEIDESWGLHTIRQGMAYSICKSLHCTACGFLFLDIRFSDEELANLYHDYRGPAYNALREQYEPGYTSRNDALNAGSSYIEQCEAFLAPFLEFPLSLLDWGGDTGRNTPFKGQCDVFDIYDISAKPVIEGATVVGKAEAFARKYGLIVCSNVLEHVPYPADVLDDITRTMDARSVLYVEVPLEPLMQEAWAAPHQKKRHWHEHVNFYSEESLRKLLAQCGLTTLALERLRVEEGDSAFSVFQVACRLAE</sequence>
<dbReference type="SUPFAM" id="SSF53335">
    <property type="entry name" value="S-adenosyl-L-methionine-dependent methyltransferases"/>
    <property type="match status" value="1"/>
</dbReference>
<evidence type="ECO:0008006" key="3">
    <source>
        <dbReference type="Google" id="ProtNLM"/>
    </source>
</evidence>